<gene>
    <name evidence="1" type="ORF">E1298_47535</name>
</gene>
<sequence length="72" mass="7441">MLRPHDHSFGEPDVPGLRERVLTGKGLADMAAPFAGVAAGDGTVTVAADWLGLRHVYAVQGDGWAAIGTSAR</sequence>
<evidence type="ECO:0000313" key="2">
    <source>
        <dbReference type="Proteomes" id="UP000294513"/>
    </source>
</evidence>
<evidence type="ECO:0000313" key="1">
    <source>
        <dbReference type="EMBL" id="TDD57592.1"/>
    </source>
</evidence>
<keyword evidence="2" id="KW-1185">Reference proteome</keyword>
<organism evidence="1 2">
    <name type="scientific">Actinomadura rubrisoli</name>
    <dbReference type="NCBI Taxonomy" id="2530368"/>
    <lineage>
        <taxon>Bacteria</taxon>
        <taxon>Bacillati</taxon>
        <taxon>Actinomycetota</taxon>
        <taxon>Actinomycetes</taxon>
        <taxon>Streptosporangiales</taxon>
        <taxon>Thermomonosporaceae</taxon>
        <taxon>Actinomadura</taxon>
    </lineage>
</organism>
<accession>A0A4R4ZLB2</accession>
<dbReference type="Proteomes" id="UP000294513">
    <property type="component" value="Unassembled WGS sequence"/>
</dbReference>
<dbReference type="RefSeq" id="WP_207945311.1">
    <property type="nucleotide sequence ID" value="NZ_SMKU01000794.1"/>
</dbReference>
<name>A0A4R4ZLB2_9ACTN</name>
<reference evidence="1 2" key="1">
    <citation type="submission" date="2019-03" db="EMBL/GenBank/DDBJ databases">
        <title>Draft genome sequences of novel Actinobacteria.</title>
        <authorList>
            <person name="Sahin N."/>
            <person name="Ay H."/>
            <person name="Saygin H."/>
        </authorList>
    </citation>
    <scope>NUCLEOTIDE SEQUENCE [LARGE SCALE GENOMIC DNA]</scope>
    <source>
        <strain evidence="1 2">H3C3</strain>
    </source>
</reference>
<dbReference type="EMBL" id="SMKU01000794">
    <property type="protein sequence ID" value="TDD57592.1"/>
    <property type="molecule type" value="Genomic_DNA"/>
</dbReference>
<comment type="caution">
    <text evidence="1">The sequence shown here is derived from an EMBL/GenBank/DDBJ whole genome shotgun (WGS) entry which is preliminary data.</text>
</comment>
<feature type="non-terminal residue" evidence="1">
    <location>
        <position position="72"/>
    </location>
</feature>
<dbReference type="AlphaFoldDB" id="A0A4R4ZLB2"/>
<proteinExistence type="predicted"/>
<protein>
    <submittedName>
        <fullName evidence="1">Uncharacterized protein</fullName>
    </submittedName>
</protein>